<dbReference type="PRINTS" id="PR00929">
    <property type="entry name" value="ATHOOK"/>
</dbReference>
<feature type="coiled-coil region" evidence="1">
    <location>
        <begin position="473"/>
        <end position="500"/>
    </location>
</feature>
<organism evidence="3 4">
    <name type="scientific">Neoarthrinium moseri</name>
    <dbReference type="NCBI Taxonomy" id="1658444"/>
    <lineage>
        <taxon>Eukaryota</taxon>
        <taxon>Fungi</taxon>
        <taxon>Dikarya</taxon>
        <taxon>Ascomycota</taxon>
        <taxon>Pezizomycotina</taxon>
        <taxon>Sordariomycetes</taxon>
        <taxon>Xylariomycetidae</taxon>
        <taxon>Amphisphaeriales</taxon>
        <taxon>Apiosporaceae</taxon>
        <taxon>Neoarthrinium</taxon>
    </lineage>
</organism>
<gene>
    <name evidence="3" type="ORF">JX265_005137</name>
</gene>
<keyword evidence="1" id="KW-0175">Coiled coil</keyword>
<accession>A0A9P9WPE9</accession>
<feature type="compositionally biased region" description="Low complexity" evidence="2">
    <location>
        <begin position="18"/>
        <end position="33"/>
    </location>
</feature>
<evidence type="ECO:0000313" key="3">
    <source>
        <dbReference type="EMBL" id="KAI1873515.1"/>
    </source>
</evidence>
<dbReference type="InterPro" id="IPR017956">
    <property type="entry name" value="AT_hook_DNA-bd_motif"/>
</dbReference>
<evidence type="ECO:0000256" key="1">
    <source>
        <dbReference type="SAM" id="Coils"/>
    </source>
</evidence>
<name>A0A9P9WPE9_9PEZI</name>
<feature type="compositionally biased region" description="Basic and acidic residues" evidence="2">
    <location>
        <begin position="177"/>
        <end position="189"/>
    </location>
</feature>
<dbReference type="Pfam" id="PF13094">
    <property type="entry name" value="CENP-Q"/>
    <property type="match status" value="1"/>
</dbReference>
<feature type="compositionally biased region" description="Acidic residues" evidence="2">
    <location>
        <begin position="221"/>
        <end position="232"/>
    </location>
</feature>
<dbReference type="Proteomes" id="UP000829685">
    <property type="component" value="Unassembled WGS sequence"/>
</dbReference>
<dbReference type="InterPro" id="IPR025212">
    <property type="entry name" value="CAD_CENP-Q"/>
</dbReference>
<dbReference type="SMART" id="SM00384">
    <property type="entry name" value="AT_hook"/>
    <property type="match status" value="9"/>
</dbReference>
<keyword evidence="4" id="KW-1185">Reference proteome</keyword>
<feature type="compositionally biased region" description="Basic and acidic residues" evidence="2">
    <location>
        <begin position="120"/>
        <end position="129"/>
    </location>
</feature>
<reference evidence="3" key="1">
    <citation type="submission" date="2021-03" db="EMBL/GenBank/DDBJ databases">
        <title>Revisited historic fungal species revealed as producer of novel bioactive compounds through whole genome sequencing and comparative genomics.</title>
        <authorList>
            <person name="Vignolle G.A."/>
            <person name="Hochenegger N."/>
            <person name="Mach R.L."/>
            <person name="Mach-Aigner A.R."/>
            <person name="Javad Rahimi M."/>
            <person name="Salim K.A."/>
            <person name="Chan C.M."/>
            <person name="Lim L.B.L."/>
            <person name="Cai F."/>
            <person name="Druzhinina I.S."/>
            <person name="U'Ren J.M."/>
            <person name="Derntl C."/>
        </authorList>
    </citation>
    <scope>NUCLEOTIDE SEQUENCE</scope>
    <source>
        <strain evidence="3">TUCIM 5799</strain>
    </source>
</reference>
<sequence length="611" mass="67817">MAHETANQKRKRGRPSNASQDTTSASRTQTTLTNSGTIANPRSQGGPEDADEAARPRKRGRPARTEAEPEAPEAEVEAPVKRKRGRPSLSQKPQYRAEPENADEAPVPAPKPKKRGRPSHSQEETHADNVEDAGAATTNRLPKKRGRPSITRVQEGEHERRGDSSQGKKRGRRPRAVGKENEAAEKEDTAEADDEQEGDSSLLRRSGRDRQSVGAWYNGTQEEDYEQEGSPETEERSRKPRKKGRPVADPELGAEAAEPDSQPKKKKRGRPSLQNDAAQDTAEKSTEKPKKKRGRPSLEKDGQNGQKPNHRQRQSEDELDQDSAPERAPRRKGRPRTSDTSTHRPSQEHAGSRSPSPDPAPYRHLTTRVRRIPRDTITNKWSPLDATSIDSVTELLHSASRPVLLRLNNLQKHAQATAALNAISNRLRSRLTRGLPFPPATTAQRREDELEFERTVDGIQSLQAQLDPLLHGVSLLQREKERAEKELEREYRLLNALGANARSEARSRRDQLRKVHTLVPEPPSREEAEAKSGIGELQAVDKAAGKTFIGLEDDQDLKGAVEQLGNHIESMRGNLQQVQGVLPAIADSGAALRLALLPHLDQESYERVLLG</sequence>
<feature type="compositionally biased region" description="Basic residues" evidence="2">
    <location>
        <begin position="167"/>
        <end position="176"/>
    </location>
</feature>
<feature type="compositionally biased region" description="Polar residues" evidence="2">
    <location>
        <begin position="34"/>
        <end position="43"/>
    </location>
</feature>
<dbReference type="GO" id="GO:0003677">
    <property type="term" value="F:DNA binding"/>
    <property type="evidence" value="ECO:0007669"/>
    <property type="project" value="InterPro"/>
</dbReference>
<evidence type="ECO:0008006" key="5">
    <source>
        <dbReference type="Google" id="ProtNLM"/>
    </source>
</evidence>
<proteinExistence type="predicted"/>
<feature type="region of interest" description="Disordered" evidence="2">
    <location>
        <begin position="1"/>
        <end position="366"/>
    </location>
</feature>
<dbReference type="AlphaFoldDB" id="A0A9P9WPE9"/>
<evidence type="ECO:0000256" key="2">
    <source>
        <dbReference type="SAM" id="MobiDB-lite"/>
    </source>
</evidence>
<comment type="caution">
    <text evidence="3">The sequence shown here is derived from an EMBL/GenBank/DDBJ whole genome shotgun (WGS) entry which is preliminary data.</text>
</comment>
<dbReference type="EMBL" id="JAFIMR010000010">
    <property type="protein sequence ID" value="KAI1873515.1"/>
    <property type="molecule type" value="Genomic_DNA"/>
</dbReference>
<evidence type="ECO:0000313" key="4">
    <source>
        <dbReference type="Proteomes" id="UP000829685"/>
    </source>
</evidence>
<feature type="compositionally biased region" description="Basic and acidic residues" evidence="2">
    <location>
        <begin position="154"/>
        <end position="163"/>
    </location>
</feature>
<protein>
    <recommendedName>
        <fullName evidence="5">Kinetochore protein fta7</fullName>
    </recommendedName>
</protein>
<feature type="compositionally biased region" description="Basic and acidic residues" evidence="2">
    <location>
        <begin position="341"/>
        <end position="351"/>
    </location>
</feature>